<sequence length="181" mass="21563">MIKLFDDLTRSREINCSGFKNIDVTLEKSTWIISAAQQSSINNIGGMVKFLDNKDDYSTKIILIIINWITRAVYSFNWKEPEWLKTFNLKLDNTNAIVELDDQWLKKNEEVNEKGKDKEVSIEDRFEFHRVNDSCIQRLDDKVIEEFEPNEHNKRKKNRYTEQNSAPKAQRRIKRIFLFND</sequence>
<evidence type="ECO:0000313" key="1">
    <source>
        <dbReference type="EMBL" id="GES88017.1"/>
    </source>
</evidence>
<accession>A0A8H3LGD7</accession>
<dbReference type="Proteomes" id="UP000615446">
    <property type="component" value="Unassembled WGS sequence"/>
</dbReference>
<name>A0A8H3LGD7_9GLOM</name>
<comment type="caution">
    <text evidence="1">The sequence shown here is derived from an EMBL/GenBank/DDBJ whole genome shotgun (WGS) entry which is preliminary data.</text>
</comment>
<evidence type="ECO:0000313" key="2">
    <source>
        <dbReference type="Proteomes" id="UP000615446"/>
    </source>
</evidence>
<dbReference type="AlphaFoldDB" id="A0A8H3LGD7"/>
<reference evidence="1" key="1">
    <citation type="submission" date="2019-10" db="EMBL/GenBank/DDBJ databases">
        <title>Conservation and host-specific expression of non-tandemly repeated heterogenous ribosome RNA gene in arbuscular mycorrhizal fungi.</title>
        <authorList>
            <person name="Maeda T."/>
            <person name="Kobayashi Y."/>
            <person name="Nakagawa T."/>
            <person name="Ezawa T."/>
            <person name="Yamaguchi K."/>
            <person name="Bino T."/>
            <person name="Nishimoto Y."/>
            <person name="Shigenobu S."/>
            <person name="Kawaguchi M."/>
        </authorList>
    </citation>
    <scope>NUCLEOTIDE SEQUENCE</scope>
    <source>
        <strain evidence="1">HR1</strain>
    </source>
</reference>
<organism evidence="1 2">
    <name type="scientific">Rhizophagus clarus</name>
    <dbReference type="NCBI Taxonomy" id="94130"/>
    <lineage>
        <taxon>Eukaryota</taxon>
        <taxon>Fungi</taxon>
        <taxon>Fungi incertae sedis</taxon>
        <taxon>Mucoromycota</taxon>
        <taxon>Glomeromycotina</taxon>
        <taxon>Glomeromycetes</taxon>
        <taxon>Glomerales</taxon>
        <taxon>Glomeraceae</taxon>
        <taxon>Rhizophagus</taxon>
    </lineage>
</organism>
<gene>
    <name evidence="1" type="ORF">RCL2_001497900</name>
</gene>
<proteinExistence type="predicted"/>
<protein>
    <submittedName>
        <fullName evidence="1">Uncharacterized protein</fullName>
    </submittedName>
</protein>
<dbReference type="EMBL" id="BLAL01000175">
    <property type="protein sequence ID" value="GES88017.1"/>
    <property type="molecule type" value="Genomic_DNA"/>
</dbReference>